<gene>
    <name evidence="2" type="ORF">HMPREF3200_01067</name>
</gene>
<keyword evidence="3" id="KW-1185">Reference proteome</keyword>
<accession>A0A133KEH8</accession>
<sequence length="61" mass="6583">MRSGSRRCGLILLAGVAIATPALNPPYLTGGYKSTGNSQKNIRKSFGYKGFTKFQRMSNGL</sequence>
<evidence type="ECO:0000313" key="3">
    <source>
        <dbReference type="Proteomes" id="UP000070383"/>
    </source>
</evidence>
<reference evidence="3" key="1">
    <citation type="submission" date="2016-01" db="EMBL/GenBank/DDBJ databases">
        <authorList>
            <person name="Mitreva M."/>
            <person name="Pepin K.H."/>
            <person name="Mihindukulasuriya K.A."/>
            <person name="Fulton R."/>
            <person name="Fronick C."/>
            <person name="O'Laughlin M."/>
            <person name="Miner T."/>
            <person name="Herter B."/>
            <person name="Rosa B.A."/>
            <person name="Cordes M."/>
            <person name="Tomlinson C."/>
            <person name="Wollam A."/>
            <person name="Palsikar V.B."/>
            <person name="Mardis E.R."/>
            <person name="Wilson R.K."/>
        </authorList>
    </citation>
    <scope>NUCLEOTIDE SEQUENCE [LARGE SCALE GENOMIC DNA]</scope>
    <source>
        <strain evidence="3">MJR8151</strain>
    </source>
</reference>
<dbReference type="Proteomes" id="UP000070383">
    <property type="component" value="Unassembled WGS sequence"/>
</dbReference>
<protein>
    <recommendedName>
        <fullName evidence="4">Conjugal transfer protein</fullName>
    </recommendedName>
</protein>
<organism evidence="2 3">
    <name type="scientific">Anaerococcus tetradius</name>
    <dbReference type="NCBI Taxonomy" id="33036"/>
    <lineage>
        <taxon>Bacteria</taxon>
        <taxon>Bacillati</taxon>
        <taxon>Bacillota</taxon>
        <taxon>Tissierellia</taxon>
        <taxon>Tissierellales</taxon>
        <taxon>Peptoniphilaceae</taxon>
        <taxon>Anaerococcus</taxon>
    </lineage>
</organism>
<feature type="signal peptide" evidence="1">
    <location>
        <begin position="1"/>
        <end position="19"/>
    </location>
</feature>
<evidence type="ECO:0008006" key="4">
    <source>
        <dbReference type="Google" id="ProtNLM"/>
    </source>
</evidence>
<proteinExistence type="predicted"/>
<dbReference type="AlphaFoldDB" id="A0A133KEH8"/>
<keyword evidence="1" id="KW-0732">Signal</keyword>
<dbReference type="EMBL" id="LRPM01000040">
    <property type="protein sequence ID" value="KWZ77920.1"/>
    <property type="molecule type" value="Genomic_DNA"/>
</dbReference>
<evidence type="ECO:0000256" key="1">
    <source>
        <dbReference type="SAM" id="SignalP"/>
    </source>
</evidence>
<feature type="chain" id="PRO_5007456837" description="Conjugal transfer protein" evidence="1">
    <location>
        <begin position="20"/>
        <end position="61"/>
    </location>
</feature>
<evidence type="ECO:0000313" key="2">
    <source>
        <dbReference type="EMBL" id="KWZ77920.1"/>
    </source>
</evidence>
<comment type="caution">
    <text evidence="2">The sequence shown here is derived from an EMBL/GenBank/DDBJ whole genome shotgun (WGS) entry which is preliminary data.</text>
</comment>
<name>A0A133KEH8_9FIRM</name>
<dbReference type="STRING" id="33036.HMPREF3200_01067"/>